<feature type="region of interest" description="Disordered" evidence="2">
    <location>
        <begin position="157"/>
        <end position="215"/>
    </location>
</feature>
<evidence type="ECO:0000313" key="4">
    <source>
        <dbReference type="Proteomes" id="UP001212152"/>
    </source>
</evidence>
<feature type="compositionally biased region" description="Basic residues" evidence="2">
    <location>
        <begin position="179"/>
        <end position="190"/>
    </location>
</feature>
<dbReference type="Proteomes" id="UP001212152">
    <property type="component" value="Unassembled WGS sequence"/>
</dbReference>
<evidence type="ECO:0000256" key="2">
    <source>
        <dbReference type="SAM" id="MobiDB-lite"/>
    </source>
</evidence>
<proteinExistence type="predicted"/>
<evidence type="ECO:0000313" key="3">
    <source>
        <dbReference type="EMBL" id="KAJ3171762.1"/>
    </source>
</evidence>
<feature type="compositionally biased region" description="Polar residues" evidence="2">
    <location>
        <begin position="24"/>
        <end position="35"/>
    </location>
</feature>
<keyword evidence="1" id="KW-0175">Coiled coil</keyword>
<reference evidence="3" key="1">
    <citation type="submission" date="2020-05" db="EMBL/GenBank/DDBJ databases">
        <title>Phylogenomic resolution of chytrid fungi.</title>
        <authorList>
            <person name="Stajich J.E."/>
            <person name="Amses K."/>
            <person name="Simmons R."/>
            <person name="Seto K."/>
            <person name="Myers J."/>
            <person name="Bonds A."/>
            <person name="Quandt C.A."/>
            <person name="Barry K."/>
            <person name="Liu P."/>
            <person name="Grigoriev I."/>
            <person name="Longcore J.E."/>
            <person name="James T.Y."/>
        </authorList>
    </citation>
    <scope>NUCLEOTIDE SEQUENCE</scope>
    <source>
        <strain evidence="3">JEL0379</strain>
    </source>
</reference>
<feature type="coiled-coil region" evidence="1">
    <location>
        <begin position="87"/>
        <end position="114"/>
    </location>
</feature>
<accession>A0AAD5XMR9</accession>
<dbReference type="EMBL" id="JADGJQ010000085">
    <property type="protein sequence ID" value="KAJ3171762.1"/>
    <property type="molecule type" value="Genomic_DNA"/>
</dbReference>
<keyword evidence="4" id="KW-1185">Reference proteome</keyword>
<feature type="compositionally biased region" description="Polar residues" evidence="2">
    <location>
        <begin position="1"/>
        <end position="10"/>
    </location>
</feature>
<protein>
    <submittedName>
        <fullName evidence="3">Uncharacterized protein</fullName>
    </submittedName>
</protein>
<gene>
    <name evidence="3" type="ORF">HDU87_008304</name>
</gene>
<feature type="compositionally biased region" description="Polar residues" evidence="2">
    <location>
        <begin position="54"/>
        <end position="71"/>
    </location>
</feature>
<organism evidence="3 4">
    <name type="scientific">Geranomyces variabilis</name>
    <dbReference type="NCBI Taxonomy" id="109894"/>
    <lineage>
        <taxon>Eukaryota</taxon>
        <taxon>Fungi</taxon>
        <taxon>Fungi incertae sedis</taxon>
        <taxon>Chytridiomycota</taxon>
        <taxon>Chytridiomycota incertae sedis</taxon>
        <taxon>Chytridiomycetes</taxon>
        <taxon>Spizellomycetales</taxon>
        <taxon>Powellomycetaceae</taxon>
        <taxon>Geranomyces</taxon>
    </lineage>
</organism>
<evidence type="ECO:0000256" key="1">
    <source>
        <dbReference type="SAM" id="Coils"/>
    </source>
</evidence>
<name>A0AAD5XMR9_9FUNG</name>
<dbReference type="AlphaFoldDB" id="A0AAD5XMR9"/>
<comment type="caution">
    <text evidence="3">The sequence shown here is derived from an EMBL/GenBank/DDBJ whole genome shotgun (WGS) entry which is preliminary data.</text>
</comment>
<sequence length="341" mass="36045">MASQSASPTAAESLEDASDANAAQLATSPAWTYSGLQAGGSKDSSNPVAKPPRRQTTSPVKGRPNSESVTSADRELQTELSHLRGLLKDRDAKIEQLTETINALRADLDHAVTQNELLLAARSSESANVRLNELSAAIRRASADNAAAVNVESAKDVPAEPARAIPNLERTGRSLAHATKGRVSPRSRPKSKAELDTNTIATSPDEKSGRPPSQVQAESLLNIGKSAVEEPEVDEEEQKSRKIFAMGGVSILGGNQAAMMSQLKAGGTLSRSQSTEQVTDGAGDAAGATLAEPEIKAWIYKTLEQPLPETGLQALLKDGQVLCKYGERDHCFLGMTLKSSL</sequence>
<feature type="region of interest" description="Disordered" evidence="2">
    <location>
        <begin position="1"/>
        <end position="75"/>
    </location>
</feature>